<reference evidence="1 2" key="1">
    <citation type="submission" date="2021-06" db="EMBL/GenBank/DDBJ databases">
        <title>Caerostris extrusa draft genome.</title>
        <authorList>
            <person name="Kono N."/>
            <person name="Arakawa K."/>
        </authorList>
    </citation>
    <scope>NUCLEOTIDE SEQUENCE [LARGE SCALE GENOMIC DNA]</scope>
</reference>
<dbReference type="EMBL" id="BPLR01004894">
    <property type="protein sequence ID" value="GIX98350.1"/>
    <property type="molecule type" value="Genomic_DNA"/>
</dbReference>
<keyword evidence="2" id="KW-1185">Reference proteome</keyword>
<dbReference type="Proteomes" id="UP001054945">
    <property type="component" value="Unassembled WGS sequence"/>
</dbReference>
<sequence>MYPIASSAMNIADIIFNSCFSGPWSVHAIQAVFIRPDQNVPISLLLEFHLLRGNETTLMQDGDSLGSKSPRYPTVIRIKESAISDGD</sequence>
<proteinExistence type="predicted"/>
<evidence type="ECO:0000313" key="1">
    <source>
        <dbReference type="EMBL" id="GIX98350.1"/>
    </source>
</evidence>
<accession>A0AAV4PN14</accession>
<organism evidence="1 2">
    <name type="scientific">Caerostris extrusa</name>
    <name type="common">Bark spider</name>
    <name type="synonym">Caerostris bankana</name>
    <dbReference type="NCBI Taxonomy" id="172846"/>
    <lineage>
        <taxon>Eukaryota</taxon>
        <taxon>Metazoa</taxon>
        <taxon>Ecdysozoa</taxon>
        <taxon>Arthropoda</taxon>
        <taxon>Chelicerata</taxon>
        <taxon>Arachnida</taxon>
        <taxon>Araneae</taxon>
        <taxon>Araneomorphae</taxon>
        <taxon>Entelegynae</taxon>
        <taxon>Araneoidea</taxon>
        <taxon>Araneidae</taxon>
        <taxon>Caerostris</taxon>
    </lineage>
</organism>
<name>A0AAV4PN14_CAEEX</name>
<comment type="caution">
    <text evidence="1">The sequence shown here is derived from an EMBL/GenBank/DDBJ whole genome shotgun (WGS) entry which is preliminary data.</text>
</comment>
<evidence type="ECO:0000313" key="2">
    <source>
        <dbReference type="Proteomes" id="UP001054945"/>
    </source>
</evidence>
<gene>
    <name evidence="1" type="ORF">CEXT_775661</name>
</gene>
<protein>
    <submittedName>
        <fullName evidence="1">Uncharacterized protein</fullName>
    </submittedName>
</protein>
<dbReference type="AlphaFoldDB" id="A0AAV4PN14"/>